<proteinExistence type="predicted"/>
<feature type="compositionally biased region" description="Low complexity" evidence="1">
    <location>
        <begin position="67"/>
        <end position="79"/>
    </location>
</feature>
<feature type="compositionally biased region" description="Low complexity" evidence="1">
    <location>
        <begin position="462"/>
        <end position="474"/>
    </location>
</feature>
<feature type="region of interest" description="Disordered" evidence="1">
    <location>
        <begin position="1"/>
        <end position="23"/>
    </location>
</feature>
<evidence type="ECO:0000259" key="2">
    <source>
        <dbReference type="PROSITE" id="PS50053"/>
    </source>
</evidence>
<dbReference type="VEuPathDB" id="TriTrypDB:Lsey_0032_0250"/>
<name>A0A0N1I056_LEPSE</name>
<feature type="compositionally biased region" description="Polar residues" evidence="1">
    <location>
        <begin position="90"/>
        <end position="110"/>
    </location>
</feature>
<feature type="compositionally biased region" description="Polar residues" evidence="1">
    <location>
        <begin position="48"/>
        <end position="66"/>
    </location>
</feature>
<accession>A0A0N1I056</accession>
<evidence type="ECO:0000256" key="1">
    <source>
        <dbReference type="SAM" id="MobiDB-lite"/>
    </source>
</evidence>
<feature type="region of interest" description="Disordered" evidence="1">
    <location>
        <begin position="458"/>
        <end position="478"/>
    </location>
</feature>
<dbReference type="Gene3D" id="3.10.20.90">
    <property type="entry name" value="Phosphatidylinositol 3-kinase Catalytic Subunit, Chain A, domain 1"/>
    <property type="match status" value="1"/>
</dbReference>
<dbReference type="OMA" id="PQYGART"/>
<evidence type="ECO:0000313" key="3">
    <source>
        <dbReference type="EMBL" id="KPI89081.1"/>
    </source>
</evidence>
<keyword evidence="4" id="KW-1185">Reference proteome</keyword>
<dbReference type="CDD" id="cd17039">
    <property type="entry name" value="Ubl_ubiquitin_like"/>
    <property type="match status" value="1"/>
</dbReference>
<dbReference type="SUPFAM" id="SSF54236">
    <property type="entry name" value="Ubiquitin-like"/>
    <property type="match status" value="1"/>
</dbReference>
<feature type="region of interest" description="Disordered" evidence="1">
    <location>
        <begin position="198"/>
        <end position="235"/>
    </location>
</feature>
<dbReference type="AlphaFoldDB" id="A0A0N1I056"/>
<dbReference type="EMBL" id="LJSK01000032">
    <property type="protein sequence ID" value="KPI89081.1"/>
    <property type="molecule type" value="Genomic_DNA"/>
</dbReference>
<feature type="domain" description="Ubiquitin-like" evidence="2">
    <location>
        <begin position="583"/>
        <end position="639"/>
    </location>
</feature>
<organism evidence="3 4">
    <name type="scientific">Leptomonas seymouri</name>
    <dbReference type="NCBI Taxonomy" id="5684"/>
    <lineage>
        <taxon>Eukaryota</taxon>
        <taxon>Discoba</taxon>
        <taxon>Euglenozoa</taxon>
        <taxon>Kinetoplastea</taxon>
        <taxon>Metakinetoplastina</taxon>
        <taxon>Trypanosomatida</taxon>
        <taxon>Trypanosomatidae</taxon>
        <taxon>Leishmaniinae</taxon>
        <taxon>Leptomonas</taxon>
    </lineage>
</organism>
<gene>
    <name evidence="3" type="ORF">ABL78_1817</name>
</gene>
<dbReference type="Proteomes" id="UP000038009">
    <property type="component" value="Unassembled WGS sequence"/>
</dbReference>
<dbReference type="InterPro" id="IPR000626">
    <property type="entry name" value="Ubiquitin-like_dom"/>
</dbReference>
<protein>
    <recommendedName>
        <fullName evidence="2">Ubiquitin-like domain-containing protein</fullName>
    </recommendedName>
</protein>
<feature type="compositionally biased region" description="Polar residues" evidence="1">
    <location>
        <begin position="350"/>
        <end position="371"/>
    </location>
</feature>
<feature type="compositionally biased region" description="Polar residues" evidence="1">
    <location>
        <begin position="124"/>
        <end position="135"/>
    </location>
</feature>
<feature type="region of interest" description="Disordered" evidence="1">
    <location>
        <begin position="35"/>
        <end position="164"/>
    </location>
</feature>
<dbReference type="OrthoDB" id="273177at2759"/>
<sequence length="652" mass="68146">MLPSSASDRRAIRGGPVQYAHSPYMYRITVEDALASPPSDHARPGPSSVPNYRSPRSLSQSTGNADSISISAPNKSSSNLVAAQAEHPSHPNSPLGRSTPGKQEYSQPIQVGSAPNVHPRYRRSAQSPMTRAGNESGSRSGFPSSPPGSLPPRSSFVTFEDGSFGFSGGESGPVRGLNNPYRLPSAAGLSAPQYPVPLSGSYRSGNNMGGGGGFSGSQSPAPYQTRQHSGSGASASPLFGALTTLPPNMAAAAAPAYGSSTTNMSNAPATGNNTFVNNNTYAPTGFSLPPTMTAGASGSYHGTPSGCAGSQPGSYVDPRSSYPSSPLASNGRPPVGNSGHVRGEPISPTHIVSSGSHRANMNADGTTYTPHNHSKGGKGAPPPSFATALQQQQQQQHSGGFAVGSFPGRRSAPSGHPASPPFLSHMSLNASCCGGADNDLSLVSESYGTNTKTLSAMADDTASSSGKSGSSASSIRDDLPLCPHDDSCTTINDRKHQKKYAHTCRLFPCYHGHVRRHAKLFRHAPGQISMPEGLTAGAKVSSHALASVNFSTISPEAPNAYRIYVSHGDKSYEIFGDWASVKVHTFKRYLHQVYHIPPGSQILSVMRTGKVMDDDINTVKCYGIEEDSVILLRSDMEDAPAFGKLRIPLDDL</sequence>
<feature type="compositionally biased region" description="Low complexity" evidence="1">
    <location>
        <begin position="151"/>
        <end position="164"/>
    </location>
</feature>
<feature type="region of interest" description="Disordered" evidence="1">
    <location>
        <begin position="297"/>
        <end position="421"/>
    </location>
</feature>
<feature type="compositionally biased region" description="Polar residues" evidence="1">
    <location>
        <begin position="220"/>
        <end position="234"/>
    </location>
</feature>
<evidence type="ECO:0000313" key="4">
    <source>
        <dbReference type="Proteomes" id="UP000038009"/>
    </source>
</evidence>
<comment type="caution">
    <text evidence="3">The sequence shown here is derived from an EMBL/GenBank/DDBJ whole genome shotgun (WGS) entry which is preliminary data.</text>
</comment>
<dbReference type="PROSITE" id="PS50053">
    <property type="entry name" value="UBIQUITIN_2"/>
    <property type="match status" value="1"/>
</dbReference>
<dbReference type="InterPro" id="IPR029071">
    <property type="entry name" value="Ubiquitin-like_domsf"/>
</dbReference>
<reference evidence="3 4" key="1">
    <citation type="journal article" date="2015" name="PLoS Pathog.">
        <title>Leptomonas seymouri: Adaptations to the Dixenous Life Cycle Analyzed by Genome Sequencing, Transcriptome Profiling and Co-infection with Leishmania donovani.</title>
        <authorList>
            <person name="Kraeva N."/>
            <person name="Butenko A."/>
            <person name="Hlavacova J."/>
            <person name="Kostygov A."/>
            <person name="Myskova J."/>
            <person name="Grybchuk D."/>
            <person name="Lestinova T."/>
            <person name="Votypka J."/>
            <person name="Volf P."/>
            <person name="Opperdoes F."/>
            <person name="Flegontov P."/>
            <person name="Lukes J."/>
            <person name="Yurchenko V."/>
        </authorList>
    </citation>
    <scope>NUCLEOTIDE SEQUENCE [LARGE SCALE GENOMIC DNA]</scope>
    <source>
        <strain evidence="3 4">ATCC 30220</strain>
    </source>
</reference>